<reference evidence="1 2" key="1">
    <citation type="submission" date="2018-08" db="EMBL/GenBank/DDBJ databases">
        <title>Streptomyces NEAU-D10 sp. nov., a novel Actinomycete isolated from soil.</title>
        <authorList>
            <person name="Jin L."/>
        </authorList>
    </citation>
    <scope>NUCLEOTIDE SEQUENCE [LARGE SCALE GENOMIC DNA]</scope>
    <source>
        <strain evidence="1 2">NEAU-D10</strain>
    </source>
</reference>
<sequence>MSNSLRFFFEPGVPHTPLWPHDIDSPYGYPCDLDRLPISSATRTELARLCKWFQSSIDWKNPPGPSPWPYEQQELFSRQADAALETLRHELGGDWKILDQRLPW</sequence>
<proteinExistence type="predicted"/>
<dbReference type="RefSeq" id="WP_128505470.1">
    <property type="nucleotide sequence ID" value="NZ_QUAC01000068.1"/>
</dbReference>
<evidence type="ECO:0000313" key="2">
    <source>
        <dbReference type="Proteomes" id="UP000262477"/>
    </source>
</evidence>
<comment type="caution">
    <text evidence="1">The sequence shown here is derived from an EMBL/GenBank/DDBJ whole genome shotgun (WGS) entry which is preliminary data.</text>
</comment>
<gene>
    <name evidence="1" type="ORF">DY245_09325</name>
</gene>
<dbReference type="Proteomes" id="UP000262477">
    <property type="component" value="Unassembled WGS sequence"/>
</dbReference>
<dbReference type="EMBL" id="QUAC01000068">
    <property type="protein sequence ID" value="REK90597.1"/>
    <property type="molecule type" value="Genomic_DNA"/>
</dbReference>
<organism evidence="1 2">
    <name type="scientific">Streptomyces inhibens</name>
    <dbReference type="NCBI Taxonomy" id="2293571"/>
    <lineage>
        <taxon>Bacteria</taxon>
        <taxon>Bacillati</taxon>
        <taxon>Actinomycetota</taxon>
        <taxon>Actinomycetes</taxon>
        <taxon>Kitasatosporales</taxon>
        <taxon>Streptomycetaceae</taxon>
        <taxon>Streptomyces</taxon>
    </lineage>
</organism>
<dbReference type="OrthoDB" id="7860281at2"/>
<evidence type="ECO:0000313" key="1">
    <source>
        <dbReference type="EMBL" id="REK90597.1"/>
    </source>
</evidence>
<keyword evidence="2" id="KW-1185">Reference proteome</keyword>
<name>A0A371Q7B2_STRIH</name>
<protein>
    <submittedName>
        <fullName evidence="1">Uncharacterized protein</fullName>
    </submittedName>
</protein>
<dbReference type="AlphaFoldDB" id="A0A371Q7B2"/>
<accession>A0A371Q7B2</accession>